<feature type="region of interest" description="Disordered" evidence="1">
    <location>
        <begin position="728"/>
        <end position="747"/>
    </location>
</feature>
<evidence type="ECO:0000313" key="3">
    <source>
        <dbReference type="EMBL" id="THH17939.1"/>
    </source>
</evidence>
<evidence type="ECO:0000259" key="2">
    <source>
        <dbReference type="Pfam" id="PF18803"/>
    </source>
</evidence>
<reference evidence="3 4" key="1">
    <citation type="submission" date="2019-02" db="EMBL/GenBank/DDBJ databases">
        <title>Genome sequencing of the rare red list fungi Antrodiella citrinella (Flaviporus citrinellus).</title>
        <authorList>
            <person name="Buettner E."/>
            <person name="Kellner H."/>
        </authorList>
    </citation>
    <scope>NUCLEOTIDE SEQUENCE [LARGE SCALE GENOMIC DNA]</scope>
    <source>
        <strain evidence="3 4">DSM 108506</strain>
    </source>
</reference>
<gene>
    <name evidence="3" type="ORF">EUX98_g9037</name>
</gene>
<dbReference type="AlphaFoldDB" id="A0A4S4LZ08"/>
<comment type="caution">
    <text evidence="3">The sequence shown here is derived from an EMBL/GenBank/DDBJ whole genome shotgun (WGS) entry which is preliminary data.</text>
</comment>
<accession>A0A4S4LZ08</accession>
<dbReference type="Pfam" id="PF18803">
    <property type="entry name" value="CxC2"/>
    <property type="match status" value="1"/>
</dbReference>
<feature type="region of interest" description="Disordered" evidence="1">
    <location>
        <begin position="864"/>
        <end position="883"/>
    </location>
</feature>
<sequence>MAIRKRKSTTLAHVSKMRPRHKDPIETPITTNCTDSESHYHAGVSGHPEPPPEGLAPEPSPPGQAPDAGTSSAPSPPRTGPHRQVKTGTSDVLEKWRPLFPFLLEDILFTEADPNIPGPCSSCQSPATARCIECFGRRAACVACLCKSHVHMPFHWVEVWMSTHFVKTDLSSLGLSTYLGHNALPCPHLSAKSQPSKFVVTHTNGIHELSLYYCHCPGRPTEQSQLLRAHLFPATVEYPKSLFTFALLKEWHIHTLTSKKGAYDFVRALGHLTDNGFPHSVKNRYREFSMVSRVWRHLAMVKRSGNFHGLVLPGRDPALLTVPCYTCPWPGFNLPDKWKQVPAHLSYIYRIELGGDGNFGLQKKSKHDDPNDHSLAPHQGFFVDEVKMRPYLKQIEEEDPSNFSQRRAVGFRQGRLNDLENSDILTARGMVDLQKGERFGHMDFAFAGALEGLEDLAILFTYDVACIYEVNFRQRFERQFPHLADTVKHVTMKLPRMHMLAHKELCHTVYALCYAWGAGIVSGESVEHPWSEHNQVGLSTREMSAGGRHDTLNDFLSFWNWLKVQQMSLFLGRKLKEGLIGQERTTAYFRGLTALAGPDNVSEWEQMSTDAVVVGTGSRKKVESVYLLDRNAVPSTGKVYSELCEQEITAAQDKTNQAAVGVPPGAAQMIKTALEIEDQQCSLRFRAETAEDSDTQVEDSLSGQRDRLGRSLERLRKQQLDLAGDLSTLLPTDDVNGSSNDHPEDDLIGLPSDFTPEERSKYNLHLLARQELAMRLGRAYDLLAAVQEAVKHKAAFIQHKKDNARGQKDNLRAGVPIRMAEENCKRLAKTYNFNYAKLLVLSGPDLIIPPIVATPGIAEDAVMQVPKGKKRKRDDDLSSKASSPVLPAPAVTCRGLQLIDLSKDLVARDLQKARHLGDSKYEASWIWTTPIPAGATEHDMKAWSLEVSRVDWFRARAEKDRHDENVNKLHADFRHTIKAYRSMARLWTVAGERTDTSRGAQAFAHQKAAMFLRMAQECEEEYVESRRDKLDGEKLDYSLP</sequence>
<feature type="domain" description="CxC2-like cysteine cluster KDZ transposase-associated" evidence="2">
    <location>
        <begin position="170"/>
        <end position="275"/>
    </location>
</feature>
<evidence type="ECO:0000313" key="4">
    <source>
        <dbReference type="Proteomes" id="UP000308730"/>
    </source>
</evidence>
<proteinExistence type="predicted"/>
<name>A0A4S4LZ08_9APHY</name>
<dbReference type="InterPro" id="IPR040521">
    <property type="entry name" value="KDZ"/>
</dbReference>
<feature type="compositionally biased region" description="Pro residues" evidence="1">
    <location>
        <begin position="48"/>
        <end position="64"/>
    </location>
</feature>
<dbReference type="EMBL" id="SGPM01000620">
    <property type="protein sequence ID" value="THH17939.1"/>
    <property type="molecule type" value="Genomic_DNA"/>
</dbReference>
<dbReference type="Proteomes" id="UP000308730">
    <property type="component" value="Unassembled WGS sequence"/>
</dbReference>
<evidence type="ECO:0000256" key="1">
    <source>
        <dbReference type="SAM" id="MobiDB-lite"/>
    </source>
</evidence>
<dbReference type="InterPro" id="IPR041457">
    <property type="entry name" value="CxC2_KDZ-assoc"/>
</dbReference>
<protein>
    <recommendedName>
        <fullName evidence="2">CxC2-like cysteine cluster KDZ transposase-associated domain-containing protein</fullName>
    </recommendedName>
</protein>
<dbReference type="OrthoDB" id="3257613at2759"/>
<dbReference type="Pfam" id="PF18758">
    <property type="entry name" value="KDZ"/>
    <property type="match status" value="1"/>
</dbReference>
<keyword evidence="4" id="KW-1185">Reference proteome</keyword>
<organism evidence="3 4">
    <name type="scientific">Antrodiella citrinella</name>
    <dbReference type="NCBI Taxonomy" id="2447956"/>
    <lineage>
        <taxon>Eukaryota</taxon>
        <taxon>Fungi</taxon>
        <taxon>Dikarya</taxon>
        <taxon>Basidiomycota</taxon>
        <taxon>Agaricomycotina</taxon>
        <taxon>Agaricomycetes</taxon>
        <taxon>Polyporales</taxon>
        <taxon>Steccherinaceae</taxon>
        <taxon>Antrodiella</taxon>
    </lineage>
</organism>
<feature type="region of interest" description="Disordered" evidence="1">
    <location>
        <begin position="1"/>
        <end position="90"/>
    </location>
</feature>